<feature type="domain" description="Protein kinase" evidence="9">
    <location>
        <begin position="60"/>
        <end position="348"/>
    </location>
</feature>
<dbReference type="OMA" id="SFFDFDY"/>
<dbReference type="EMBL" id="CAEQ01000942">
    <property type="protein sequence ID" value="CCD12918.1"/>
    <property type="molecule type" value="Genomic_DNA"/>
</dbReference>
<dbReference type="PROSITE" id="PS50011">
    <property type="entry name" value="PROTEIN_KINASE_DOM"/>
    <property type="match status" value="1"/>
</dbReference>
<evidence type="ECO:0000256" key="3">
    <source>
        <dbReference type="ARBA" id="ARBA00022741"/>
    </source>
</evidence>
<evidence type="ECO:0000256" key="1">
    <source>
        <dbReference type="ARBA" id="ARBA00022527"/>
    </source>
</evidence>
<evidence type="ECO:0000256" key="5">
    <source>
        <dbReference type="ARBA" id="ARBA00022840"/>
    </source>
</evidence>
<comment type="similarity">
    <text evidence="8">Belongs to the protein kinase superfamily. Ser/Thr protein kinase family. MAP kinase subfamily.</text>
</comment>
<proteinExistence type="inferred from homology"/>
<dbReference type="InterPro" id="IPR003527">
    <property type="entry name" value="MAP_kinase_CS"/>
</dbReference>
<keyword evidence="8" id="KW-0460">Magnesium</keyword>
<dbReference type="GO" id="GO:0005524">
    <property type="term" value="F:ATP binding"/>
    <property type="evidence" value="ECO:0007669"/>
    <property type="project" value="UniProtKB-UniRule"/>
</dbReference>
<dbReference type="SUPFAM" id="SSF56112">
    <property type="entry name" value="Protein kinase-like (PK-like)"/>
    <property type="match status" value="1"/>
</dbReference>
<dbReference type="Pfam" id="PF00069">
    <property type="entry name" value="Pkinase"/>
    <property type="match status" value="1"/>
</dbReference>
<evidence type="ECO:0000256" key="7">
    <source>
        <dbReference type="RuleBase" id="RU000304"/>
    </source>
</evidence>
<dbReference type="FunFam" id="1.10.510.10:FF:000040">
    <property type="entry name" value="Mitogen-activated protein kinase"/>
    <property type="match status" value="1"/>
</dbReference>
<dbReference type="GO" id="GO:0004707">
    <property type="term" value="F:MAP kinase activity"/>
    <property type="evidence" value="ECO:0007669"/>
    <property type="project" value="UniProtKB-EC"/>
</dbReference>
<dbReference type="SMART" id="SM00220">
    <property type="entry name" value="S_TKc"/>
    <property type="match status" value="1"/>
</dbReference>
<comment type="activity regulation">
    <text evidence="8">Activated by threonine and tyrosine phosphorylation.</text>
</comment>
<keyword evidence="2 8" id="KW-0808">Transferase</keyword>
<dbReference type="Gene3D" id="1.10.510.10">
    <property type="entry name" value="Transferase(Phosphotransferase) domain 1"/>
    <property type="match status" value="1"/>
</dbReference>
<dbReference type="PROSITE" id="PS01351">
    <property type="entry name" value="MAPK"/>
    <property type="match status" value="1"/>
</dbReference>
<dbReference type="CDD" id="cd07834">
    <property type="entry name" value="STKc_MAPK"/>
    <property type="match status" value="1"/>
</dbReference>
<feature type="binding site" evidence="6">
    <location>
        <position position="89"/>
    </location>
    <ligand>
        <name>ATP</name>
        <dbReference type="ChEBI" id="CHEBI:30616"/>
    </ligand>
</feature>
<reference evidence="10 11" key="2">
    <citation type="journal article" date="2012" name="Proc. Natl. Acad. Sci. U.S.A.">
        <title>Antigenic diversity is generated by distinct evolutionary mechanisms in African trypanosome species.</title>
        <authorList>
            <person name="Jackson A.P."/>
            <person name="Berry A."/>
            <person name="Aslett M."/>
            <person name="Allison H.C."/>
            <person name="Burton P."/>
            <person name="Vavrova-Anderson J."/>
            <person name="Brown R."/>
            <person name="Browne H."/>
            <person name="Corton N."/>
            <person name="Hauser H."/>
            <person name="Gamble J."/>
            <person name="Gilderthorp R."/>
            <person name="Marcello L."/>
            <person name="McQuillan J."/>
            <person name="Otto T.D."/>
            <person name="Quail M.A."/>
            <person name="Sanders M.J."/>
            <person name="van Tonder A."/>
            <person name="Ginger M.L."/>
            <person name="Field M.C."/>
            <person name="Barry J.D."/>
            <person name="Hertz-Fowler C."/>
            <person name="Berriman M."/>
        </authorList>
    </citation>
    <scope>NUCLEOTIDE SEQUENCE [LARGE SCALE GENOMIC DNA]</scope>
    <source>
        <strain evidence="10 11">IL3000</strain>
    </source>
</reference>
<comment type="catalytic activity">
    <reaction evidence="8">
        <text>L-threonyl-[protein] + ATP = O-phospho-L-threonyl-[protein] + ADP + H(+)</text>
        <dbReference type="Rhea" id="RHEA:46608"/>
        <dbReference type="Rhea" id="RHEA-COMP:11060"/>
        <dbReference type="Rhea" id="RHEA-COMP:11605"/>
        <dbReference type="ChEBI" id="CHEBI:15378"/>
        <dbReference type="ChEBI" id="CHEBI:30013"/>
        <dbReference type="ChEBI" id="CHEBI:30616"/>
        <dbReference type="ChEBI" id="CHEBI:61977"/>
        <dbReference type="ChEBI" id="CHEBI:456216"/>
        <dbReference type="EC" id="2.7.11.24"/>
    </reaction>
</comment>
<organism evidence="10 11">
    <name type="scientific">Trypanosoma congolense (strain IL3000)</name>
    <dbReference type="NCBI Taxonomy" id="1068625"/>
    <lineage>
        <taxon>Eukaryota</taxon>
        <taxon>Discoba</taxon>
        <taxon>Euglenozoa</taxon>
        <taxon>Kinetoplastea</taxon>
        <taxon>Metakinetoplastina</taxon>
        <taxon>Trypanosomatida</taxon>
        <taxon>Trypanosomatidae</taxon>
        <taxon>Trypanosoma</taxon>
        <taxon>Nannomonas</taxon>
    </lineage>
</organism>
<evidence type="ECO:0000256" key="8">
    <source>
        <dbReference type="RuleBase" id="RU361165"/>
    </source>
</evidence>
<keyword evidence="3 6" id="KW-0547">Nucleotide-binding</keyword>
<dbReference type="InterPro" id="IPR008271">
    <property type="entry name" value="Ser/Thr_kinase_AS"/>
</dbReference>
<dbReference type="AlphaFoldDB" id="F9W6W1"/>
<dbReference type="InterPro" id="IPR011009">
    <property type="entry name" value="Kinase-like_dom_sf"/>
</dbReference>
<keyword evidence="4 8" id="KW-0418">Kinase</keyword>
<evidence type="ECO:0000256" key="6">
    <source>
        <dbReference type="PROSITE-ProRule" id="PRU10141"/>
    </source>
</evidence>
<evidence type="ECO:0000259" key="9">
    <source>
        <dbReference type="PROSITE" id="PS50011"/>
    </source>
</evidence>
<dbReference type="PROSITE" id="PS00107">
    <property type="entry name" value="PROTEIN_KINASE_ATP"/>
    <property type="match status" value="1"/>
</dbReference>
<evidence type="ECO:0000313" key="11">
    <source>
        <dbReference type="Proteomes" id="UP000000702"/>
    </source>
</evidence>
<dbReference type="InterPro" id="IPR017441">
    <property type="entry name" value="Protein_kinase_ATP_BS"/>
</dbReference>
<dbReference type="PANTHER" id="PTHR24055">
    <property type="entry name" value="MITOGEN-ACTIVATED PROTEIN KINASE"/>
    <property type="match status" value="1"/>
</dbReference>
<evidence type="ECO:0000313" key="10">
    <source>
        <dbReference type="EMBL" id="CCD12918.1"/>
    </source>
</evidence>
<keyword evidence="1 7" id="KW-0723">Serine/threonine-protein kinase</keyword>
<dbReference type="InterPro" id="IPR000719">
    <property type="entry name" value="Prot_kinase_dom"/>
</dbReference>
<comment type="cofactor">
    <cofactor evidence="8">
        <name>Mg(2+)</name>
        <dbReference type="ChEBI" id="CHEBI:18420"/>
    </cofactor>
</comment>
<gene>
    <name evidence="10" type="ORF">TCIL3000_0_03800</name>
</gene>
<keyword evidence="5 6" id="KW-0067">ATP-binding</keyword>
<accession>F9W6W1</accession>
<protein>
    <recommendedName>
        <fullName evidence="8">Mitogen-activated protein kinase</fullName>
        <ecNumber evidence="8">2.7.11.24</ecNumber>
    </recommendedName>
</protein>
<keyword evidence="11" id="KW-1185">Reference proteome</keyword>
<dbReference type="FunFam" id="3.30.200.20:FF:000046">
    <property type="entry name" value="Mitogen-activated protein kinase"/>
    <property type="match status" value="1"/>
</dbReference>
<sequence length="396" mass="45691">MPPYSSYCMRLPHEWLNCHRIFAYSVVLGSMDNPKEIDTSSGGRRVYFVQGQTFEVSRSHRLMKFIGSGSYGSVCSAIDEDSGERIAIKRIPRVFSDLREGKRILREMDILTSLHHTNLIRLRQFIRPCQKDDFSDIYMVMDLYDTDLHRIIKSRQKLTNEHYQYLMIQAFRGLFYLHTAKVMHRDLKPSNLLVNGDCTLAICDFGLARDDLWTPSSALTEYVVTRWYRPPEVLGMGSQQYTNAVDVWSLGLIFAELMVGKTLLPGPDYIHQLIMIVNFLGTPALEDMEFLSDEAKNFLLAQPFQEARSFNVLFPMATPEAADLLSKLLVFHPDKRLTAKEVIEHPYFAKFRNPAAESGATEPYVWRHNDNLTVEGLREEMWRIILAHSPDPQVQE</sequence>
<dbReference type="PROSITE" id="PS00108">
    <property type="entry name" value="PROTEIN_KINASE_ST"/>
    <property type="match status" value="1"/>
</dbReference>
<evidence type="ECO:0000256" key="4">
    <source>
        <dbReference type="ARBA" id="ARBA00022777"/>
    </source>
</evidence>
<evidence type="ECO:0000256" key="2">
    <source>
        <dbReference type="ARBA" id="ARBA00022679"/>
    </source>
</evidence>
<dbReference type="Gene3D" id="3.30.200.20">
    <property type="entry name" value="Phosphorylase Kinase, domain 1"/>
    <property type="match status" value="1"/>
</dbReference>
<dbReference type="EC" id="2.7.11.24" evidence="8"/>
<reference evidence="11" key="1">
    <citation type="submission" date="2011-07" db="EMBL/GenBank/DDBJ databases">
        <title>Divergent evolution of antigenic variation in African trypanosomes.</title>
        <authorList>
            <person name="Jackson A.P."/>
            <person name="Berry A."/>
            <person name="Allison H.C."/>
            <person name="Burton P."/>
            <person name="Anderson J."/>
            <person name="Aslett M."/>
            <person name="Brown R."/>
            <person name="Corton N."/>
            <person name="Harris D."/>
            <person name="Hauser H."/>
            <person name="Gamble J."/>
            <person name="Gilderthorp R."/>
            <person name="McQuillan J."/>
            <person name="Quail M.A."/>
            <person name="Sanders M."/>
            <person name="Van Tonder A."/>
            <person name="Ginger M.L."/>
            <person name="Donelson J.E."/>
            <person name="Field M.C."/>
            <person name="Barry J.D."/>
            <person name="Berriman M."/>
            <person name="Hertz-Fowler C."/>
        </authorList>
    </citation>
    <scope>NUCLEOTIDE SEQUENCE [LARGE SCALE GENOMIC DNA]</scope>
    <source>
        <strain evidence="11">IL3000</strain>
    </source>
</reference>
<dbReference type="VEuPathDB" id="TriTrypDB:TcIL3000_0_03800"/>
<name>F9W6W1_TRYCI</name>
<dbReference type="InterPro" id="IPR050117">
    <property type="entry name" value="MAPK"/>
</dbReference>
<comment type="caution">
    <text evidence="10">The sequence shown here is derived from an EMBL/GenBank/DDBJ whole genome shotgun (WGS) entry which is preliminary data.</text>
</comment>
<dbReference type="Proteomes" id="UP000000702">
    <property type="component" value="Unassembled WGS sequence"/>
</dbReference>